<reference evidence="8" key="1">
    <citation type="submission" date="2017-01" db="EMBL/GenBank/DDBJ databases">
        <authorList>
            <person name="Varghese N."/>
            <person name="Submissions S."/>
        </authorList>
    </citation>
    <scope>NUCLEOTIDE SEQUENCE [LARGE SCALE GENOMIC DNA]</scope>
    <source>
        <strain evidence="8">ATCC 700103</strain>
    </source>
</reference>
<keyword evidence="4 6" id="KW-1133">Transmembrane helix</keyword>
<dbReference type="EMBL" id="FTNC01000016">
    <property type="protein sequence ID" value="SIR21949.1"/>
    <property type="molecule type" value="Genomic_DNA"/>
</dbReference>
<dbReference type="InterPro" id="IPR001851">
    <property type="entry name" value="ABC_transp_permease"/>
</dbReference>
<feature type="transmembrane region" description="Helical" evidence="6">
    <location>
        <begin position="122"/>
        <end position="144"/>
    </location>
</feature>
<evidence type="ECO:0000256" key="6">
    <source>
        <dbReference type="SAM" id="Phobius"/>
    </source>
</evidence>
<keyword evidence="7" id="KW-0762">Sugar transport</keyword>
<dbReference type="GO" id="GO:0005886">
    <property type="term" value="C:plasma membrane"/>
    <property type="evidence" value="ECO:0007669"/>
    <property type="project" value="UniProtKB-SubCell"/>
</dbReference>
<proteinExistence type="predicted"/>
<evidence type="ECO:0000256" key="5">
    <source>
        <dbReference type="ARBA" id="ARBA00023136"/>
    </source>
</evidence>
<feature type="transmembrane region" description="Helical" evidence="6">
    <location>
        <begin position="64"/>
        <end position="87"/>
    </location>
</feature>
<feature type="transmembrane region" description="Helical" evidence="6">
    <location>
        <begin position="20"/>
        <end position="44"/>
    </location>
</feature>
<keyword evidence="5 6" id="KW-0472">Membrane</keyword>
<evidence type="ECO:0000256" key="4">
    <source>
        <dbReference type="ARBA" id="ARBA00022989"/>
    </source>
</evidence>
<dbReference type="PANTHER" id="PTHR47089:SF1">
    <property type="entry name" value="GUANOSINE ABC TRANSPORTER PERMEASE PROTEIN NUPP"/>
    <property type="match status" value="1"/>
</dbReference>
<feature type="transmembrane region" description="Helical" evidence="6">
    <location>
        <begin position="99"/>
        <end position="116"/>
    </location>
</feature>
<dbReference type="Proteomes" id="UP000185669">
    <property type="component" value="Unassembled WGS sequence"/>
</dbReference>
<dbReference type="Pfam" id="PF02653">
    <property type="entry name" value="BPD_transp_2"/>
    <property type="match status" value="1"/>
</dbReference>
<name>A0A1N6Z590_9FIRM</name>
<gene>
    <name evidence="7" type="ORF">SAMN05421834_11658</name>
</gene>
<keyword evidence="2" id="KW-1003">Cell membrane</keyword>
<dbReference type="AlphaFoldDB" id="A0A1N6Z590"/>
<comment type="subcellular location">
    <subcellularLocation>
        <location evidence="1">Cell membrane</location>
        <topology evidence="1">Multi-pass membrane protein</topology>
    </subcellularLocation>
</comment>
<evidence type="ECO:0000256" key="2">
    <source>
        <dbReference type="ARBA" id="ARBA00022475"/>
    </source>
</evidence>
<feature type="transmembrane region" description="Helical" evidence="6">
    <location>
        <begin position="153"/>
        <end position="171"/>
    </location>
</feature>
<evidence type="ECO:0000256" key="1">
    <source>
        <dbReference type="ARBA" id="ARBA00004651"/>
    </source>
</evidence>
<keyword evidence="8" id="KW-1185">Reference proteome</keyword>
<dbReference type="STRING" id="56779.SAMN05421834_11658"/>
<evidence type="ECO:0000256" key="3">
    <source>
        <dbReference type="ARBA" id="ARBA00022692"/>
    </source>
</evidence>
<evidence type="ECO:0000313" key="8">
    <source>
        <dbReference type="Proteomes" id="UP000185669"/>
    </source>
</evidence>
<accession>A0A1N6Z590</accession>
<sequence>METKSQNLKDKIIINLNENVFLIISTFFSIFLGLVVSGLLMLLMDHNPITAYKQIIEFAFIDSYNIANIFAKATPLILTALAFGFAFQAKLFNIGAQGQFYIGSIAAVFISLKFGWLPSFFVISFSLLLSLLAGGLWASVIGYFKAKFNANEFLVSMMSTYVAIAVMDFLVRGPLQESKGEYPQTNVIADSAKIPAVISRTQFHYGFLFLFLWSS</sequence>
<dbReference type="GO" id="GO:0022857">
    <property type="term" value="F:transmembrane transporter activity"/>
    <property type="evidence" value="ECO:0007669"/>
    <property type="project" value="InterPro"/>
</dbReference>
<keyword evidence="3 6" id="KW-0812">Transmembrane</keyword>
<organism evidence="7 8">
    <name type="scientific">Halanaerobium kushneri</name>
    <dbReference type="NCBI Taxonomy" id="56779"/>
    <lineage>
        <taxon>Bacteria</taxon>
        <taxon>Bacillati</taxon>
        <taxon>Bacillota</taxon>
        <taxon>Clostridia</taxon>
        <taxon>Halanaerobiales</taxon>
        <taxon>Halanaerobiaceae</taxon>
        <taxon>Halanaerobium</taxon>
    </lineage>
</organism>
<dbReference type="PANTHER" id="PTHR47089">
    <property type="entry name" value="ABC TRANSPORTER, PERMEASE PROTEIN"/>
    <property type="match status" value="1"/>
</dbReference>
<protein>
    <submittedName>
        <fullName evidence="7">Simple sugar transport system permease protein</fullName>
    </submittedName>
</protein>
<keyword evidence="7" id="KW-0813">Transport</keyword>
<evidence type="ECO:0000313" key="7">
    <source>
        <dbReference type="EMBL" id="SIR21949.1"/>
    </source>
</evidence>